<reference evidence="1" key="1">
    <citation type="submission" date="2020-05" db="EMBL/GenBank/DDBJ databases">
        <title>Large-scale comparative analyses of tick genomes elucidate their genetic diversity and vector capacities.</title>
        <authorList>
            <person name="Jia N."/>
            <person name="Wang J."/>
            <person name="Shi W."/>
            <person name="Du L."/>
            <person name="Sun Y."/>
            <person name="Zhan W."/>
            <person name="Jiang J."/>
            <person name="Wang Q."/>
            <person name="Zhang B."/>
            <person name="Ji P."/>
            <person name="Sakyi L.B."/>
            <person name="Cui X."/>
            <person name="Yuan T."/>
            <person name="Jiang B."/>
            <person name="Yang W."/>
            <person name="Lam T.T.-Y."/>
            <person name="Chang Q."/>
            <person name="Ding S."/>
            <person name="Wang X."/>
            <person name="Zhu J."/>
            <person name="Ruan X."/>
            <person name="Zhao L."/>
            <person name="Wei J."/>
            <person name="Que T."/>
            <person name="Du C."/>
            <person name="Cheng J."/>
            <person name="Dai P."/>
            <person name="Han X."/>
            <person name="Huang E."/>
            <person name="Gao Y."/>
            <person name="Liu J."/>
            <person name="Shao H."/>
            <person name="Ye R."/>
            <person name="Li L."/>
            <person name="Wei W."/>
            <person name="Wang X."/>
            <person name="Wang C."/>
            <person name="Yang T."/>
            <person name="Huo Q."/>
            <person name="Li W."/>
            <person name="Guo W."/>
            <person name="Chen H."/>
            <person name="Zhou L."/>
            <person name="Ni X."/>
            <person name="Tian J."/>
            <person name="Zhou Y."/>
            <person name="Sheng Y."/>
            <person name="Liu T."/>
            <person name="Pan Y."/>
            <person name="Xia L."/>
            <person name="Li J."/>
            <person name="Zhao F."/>
            <person name="Cao W."/>
        </authorList>
    </citation>
    <scope>NUCLEOTIDE SEQUENCE</scope>
    <source>
        <strain evidence="1">Hyas-2018</strain>
    </source>
</reference>
<evidence type="ECO:0000313" key="2">
    <source>
        <dbReference type="Proteomes" id="UP000821845"/>
    </source>
</evidence>
<comment type="caution">
    <text evidence="1">The sequence shown here is derived from an EMBL/GenBank/DDBJ whole genome shotgun (WGS) entry which is preliminary data.</text>
</comment>
<name>A0ACB7SSG3_HYAAI</name>
<evidence type="ECO:0000313" key="1">
    <source>
        <dbReference type="EMBL" id="KAH6935619.1"/>
    </source>
</evidence>
<accession>A0ACB7SSG3</accession>
<keyword evidence="2" id="KW-1185">Reference proteome</keyword>
<protein>
    <submittedName>
        <fullName evidence="1">Uncharacterized protein</fullName>
    </submittedName>
</protein>
<proteinExistence type="predicted"/>
<organism evidence="1 2">
    <name type="scientific">Hyalomma asiaticum</name>
    <name type="common">Tick</name>
    <dbReference type="NCBI Taxonomy" id="266040"/>
    <lineage>
        <taxon>Eukaryota</taxon>
        <taxon>Metazoa</taxon>
        <taxon>Ecdysozoa</taxon>
        <taxon>Arthropoda</taxon>
        <taxon>Chelicerata</taxon>
        <taxon>Arachnida</taxon>
        <taxon>Acari</taxon>
        <taxon>Parasitiformes</taxon>
        <taxon>Ixodida</taxon>
        <taxon>Ixodoidea</taxon>
        <taxon>Ixodidae</taxon>
        <taxon>Hyalomminae</taxon>
        <taxon>Hyalomma</taxon>
    </lineage>
</organism>
<dbReference type="EMBL" id="CM023483">
    <property type="protein sequence ID" value="KAH6935619.1"/>
    <property type="molecule type" value="Genomic_DNA"/>
</dbReference>
<dbReference type="Proteomes" id="UP000821845">
    <property type="component" value="Chromosome 3"/>
</dbReference>
<gene>
    <name evidence="1" type="ORF">HPB50_007070</name>
</gene>
<sequence>MTATLGHRGGQIVGPASSAAVERQAAAKSLGHAGSRGQARPVQNGCPRSRSWIFFLLGLIRRGLPLDQALQLQACGAAGGDMLAARGGDAEAPSPTQICPIREEGRLRSVSGRAAPPEAVWSRSTWCRGWQSTSSNRGQAWSNTSRALGWPIVGANELGFIHFSEKLKMNVKTKDEYGLVMHLVKSNPQTYRHNTEGHRTSYHDEVSKSKEIKLQELTYSGMDIMPMPVYDDDAPPPGVDDYAVMKAAPQSTSQAVVVAGQQQLAQRKPVTIPKPQWHPPWKLYRVISGHTGWVRCLAVEPGNQWFCTGSNDRIIKIWDLATGKLKLSLTGHISGVRGLAVSSRQPYLFSCGEDKQVKCWDLEYNKASAV</sequence>